<sequence length="370" mass="41931">MKNLLYIISFLLLISCSENKQETEIIASPVGEASNLIFVSNEQFDTNHMKIEKPTPYTFETYISANGVIDVPPQNRASIRTFMAGYVKKSPYLIGDKVTKGTLLLTLKNPEFVTIQQEYMETAQRLEFLESEYKRQEKLYDENISSEKKYLKAKSDYYAATATYKGLEKKISMMNLSPKNILKGNFSSTIAIYAPISGTIGNISFSIGSYISPTDELMEIINNDHLHLELSVFEKDILKVKKEQKIKFSVLEASEEVYTGSVHLVGNTISENKTTTVHAHIDNEEKVNFSVGMYVNSKIITGSKKQNAIQITALKQDNENAFIYVLEKQDNQGYYFTKIPMKEYLINEEMISVSDIYSNNAILVSGISYL</sequence>
<dbReference type="PANTHER" id="PTHR30097">
    <property type="entry name" value="CATION EFFLUX SYSTEM PROTEIN CUSB"/>
    <property type="match status" value="1"/>
</dbReference>
<gene>
    <name evidence="4" type="ORF">Y10_18760</name>
</gene>
<evidence type="ECO:0000259" key="3">
    <source>
        <dbReference type="Pfam" id="PF25893"/>
    </source>
</evidence>
<dbReference type="PROSITE" id="PS51257">
    <property type="entry name" value="PROKAR_LIPOPROTEIN"/>
    <property type="match status" value="1"/>
</dbReference>
<dbReference type="NCBIfam" id="TIGR01730">
    <property type="entry name" value="RND_mfp"/>
    <property type="match status" value="1"/>
</dbReference>
<dbReference type="InterPro" id="IPR058648">
    <property type="entry name" value="HH_CzcB-like"/>
</dbReference>
<name>A0ABQ5MJC6_9FLAO</name>
<dbReference type="Gene3D" id="2.40.30.170">
    <property type="match status" value="1"/>
</dbReference>
<dbReference type="EMBL" id="BRVO01000002">
    <property type="protein sequence ID" value="GLB49508.1"/>
    <property type="molecule type" value="Genomic_DNA"/>
</dbReference>
<comment type="similarity">
    <text evidence="1">Belongs to the membrane fusion protein (MFP) (TC 8.A.1) family.</text>
</comment>
<dbReference type="Gene3D" id="2.40.50.100">
    <property type="match status" value="1"/>
</dbReference>
<evidence type="ECO:0000256" key="2">
    <source>
        <dbReference type="ARBA" id="ARBA00022448"/>
    </source>
</evidence>
<dbReference type="InterPro" id="IPR051909">
    <property type="entry name" value="MFP_Cation_Efflux"/>
</dbReference>
<dbReference type="InterPro" id="IPR006143">
    <property type="entry name" value="RND_pump_MFP"/>
</dbReference>
<dbReference type="Pfam" id="PF25893">
    <property type="entry name" value="HH_CzcB"/>
    <property type="match status" value="1"/>
</dbReference>
<accession>A0ABQ5MJC6</accession>
<dbReference type="PANTHER" id="PTHR30097:SF4">
    <property type="entry name" value="SLR6042 PROTEIN"/>
    <property type="match status" value="1"/>
</dbReference>
<feature type="domain" description="CzcB-like alpha-helical hairpin" evidence="3">
    <location>
        <begin position="116"/>
        <end position="170"/>
    </location>
</feature>
<reference evidence="4" key="1">
    <citation type="submission" date="2022-07" db="EMBL/GenBank/DDBJ databases">
        <title>Taxonomy of Novel Oxalotrophic and Methylotrophic Bacteria.</title>
        <authorList>
            <person name="Sahin N."/>
            <person name="Tani A."/>
        </authorList>
    </citation>
    <scope>NUCLEOTIDE SEQUENCE</scope>
    <source>
        <strain evidence="4">Y10</strain>
    </source>
</reference>
<dbReference type="RefSeq" id="WP_281765140.1">
    <property type="nucleotide sequence ID" value="NZ_BRVO01000002.1"/>
</dbReference>
<evidence type="ECO:0000256" key="1">
    <source>
        <dbReference type="ARBA" id="ARBA00009477"/>
    </source>
</evidence>
<protein>
    <submittedName>
        <fullName evidence="4">Hemolysin D</fullName>
    </submittedName>
</protein>
<comment type="caution">
    <text evidence="4">The sequence shown here is derived from an EMBL/GenBank/DDBJ whole genome shotgun (WGS) entry which is preliminary data.</text>
</comment>
<keyword evidence="2" id="KW-0813">Transport</keyword>
<evidence type="ECO:0000313" key="5">
    <source>
        <dbReference type="Proteomes" id="UP001143543"/>
    </source>
</evidence>
<evidence type="ECO:0000313" key="4">
    <source>
        <dbReference type="EMBL" id="GLB49508.1"/>
    </source>
</evidence>
<keyword evidence="5" id="KW-1185">Reference proteome</keyword>
<dbReference type="Gene3D" id="1.10.287.470">
    <property type="entry name" value="Helix hairpin bin"/>
    <property type="match status" value="1"/>
</dbReference>
<dbReference type="SUPFAM" id="SSF111369">
    <property type="entry name" value="HlyD-like secretion proteins"/>
    <property type="match status" value="1"/>
</dbReference>
<proteinExistence type="inferred from homology"/>
<dbReference type="Proteomes" id="UP001143543">
    <property type="component" value="Unassembled WGS sequence"/>
</dbReference>
<organism evidence="4 5">
    <name type="scientific">Neptunitalea lumnitzerae</name>
    <dbReference type="NCBI Taxonomy" id="2965509"/>
    <lineage>
        <taxon>Bacteria</taxon>
        <taxon>Pseudomonadati</taxon>
        <taxon>Bacteroidota</taxon>
        <taxon>Flavobacteriia</taxon>
        <taxon>Flavobacteriales</taxon>
        <taxon>Flavobacteriaceae</taxon>
        <taxon>Neptunitalea</taxon>
    </lineage>
</organism>